<evidence type="ECO:0000313" key="1">
    <source>
        <dbReference type="EnsemblMetazoa" id="GPAI011297-PA"/>
    </source>
</evidence>
<reference evidence="1" key="2">
    <citation type="submission" date="2020-05" db="UniProtKB">
        <authorList>
            <consortium name="EnsemblMetazoa"/>
        </authorList>
    </citation>
    <scope>IDENTIFICATION</scope>
    <source>
        <strain evidence="1">IAEA</strain>
    </source>
</reference>
<dbReference type="AlphaFoldDB" id="A0A1A9ZDD8"/>
<sequence>MVGLELLYENEQETTTTTTTTTTRQCDLQQGICVTYANSATIGIFFIISEFYKACSYDLSHTMELYDVRRHDKLMLQGIRNSSRDDSYFILWFLQISEIVALKH</sequence>
<proteinExistence type="predicted"/>
<organism evidence="1 2">
    <name type="scientific">Glossina pallidipes</name>
    <name type="common">Tsetse fly</name>
    <dbReference type="NCBI Taxonomy" id="7398"/>
    <lineage>
        <taxon>Eukaryota</taxon>
        <taxon>Metazoa</taxon>
        <taxon>Ecdysozoa</taxon>
        <taxon>Arthropoda</taxon>
        <taxon>Hexapoda</taxon>
        <taxon>Insecta</taxon>
        <taxon>Pterygota</taxon>
        <taxon>Neoptera</taxon>
        <taxon>Endopterygota</taxon>
        <taxon>Diptera</taxon>
        <taxon>Brachycera</taxon>
        <taxon>Muscomorpha</taxon>
        <taxon>Hippoboscoidea</taxon>
        <taxon>Glossinidae</taxon>
        <taxon>Glossina</taxon>
    </lineage>
</organism>
<dbReference type="EnsemblMetazoa" id="GPAI011297-RA">
    <property type="protein sequence ID" value="GPAI011297-PA"/>
    <property type="gene ID" value="GPAI011297"/>
</dbReference>
<evidence type="ECO:0000313" key="2">
    <source>
        <dbReference type="Proteomes" id="UP000092445"/>
    </source>
</evidence>
<name>A0A1A9ZDD8_GLOPL</name>
<keyword evidence="2" id="KW-1185">Reference proteome</keyword>
<accession>A0A1A9ZDD8</accession>
<dbReference type="VEuPathDB" id="VectorBase:GPAI011297"/>
<dbReference type="Proteomes" id="UP000092445">
    <property type="component" value="Unassembled WGS sequence"/>
</dbReference>
<reference evidence="2" key="1">
    <citation type="submission" date="2014-03" db="EMBL/GenBank/DDBJ databases">
        <authorList>
            <person name="Aksoy S."/>
            <person name="Warren W."/>
            <person name="Wilson R.K."/>
        </authorList>
    </citation>
    <scope>NUCLEOTIDE SEQUENCE [LARGE SCALE GENOMIC DNA]</scope>
    <source>
        <strain evidence="2">IAEA</strain>
    </source>
</reference>
<protein>
    <submittedName>
        <fullName evidence="1">Uncharacterized protein</fullName>
    </submittedName>
</protein>